<evidence type="ECO:0000313" key="8">
    <source>
        <dbReference type="Proteomes" id="UP000027142"/>
    </source>
</evidence>
<protein>
    <submittedName>
        <fullName evidence="7">Binding protein</fullName>
    </submittedName>
</protein>
<dbReference type="PROSITE" id="PS51257">
    <property type="entry name" value="PROKAR_LIPOPROTEIN"/>
    <property type="match status" value="1"/>
</dbReference>
<dbReference type="EMBL" id="CP003923">
    <property type="protein sequence ID" value="AIC95869.1"/>
    <property type="molecule type" value="Genomic_DNA"/>
</dbReference>
<dbReference type="Gene3D" id="3.40.190.10">
    <property type="entry name" value="Periplasmic binding protein-like II"/>
    <property type="match status" value="1"/>
</dbReference>
<evidence type="ECO:0000313" key="7">
    <source>
        <dbReference type="EMBL" id="AIC95869.1"/>
    </source>
</evidence>
<dbReference type="KEGG" id="ble:BleG1_3322"/>
<dbReference type="HOGENOM" id="CLU_031285_10_5_9"/>
<dbReference type="PANTHER" id="PTHR43649">
    <property type="entry name" value="ARABINOSE-BINDING PROTEIN-RELATED"/>
    <property type="match status" value="1"/>
</dbReference>
<sequence>MKKVFGVGFVSALAITTLAACGSGSDSSTGTNGDVVELSFSAWGNPAELDVYNRAVDAFNEMQDDVQVTLTGLPNDNYFQTLTTRLQGGQAPDVFYVGAENISTLMSNGTIEPLSDFLESGDSYVTEDEFTEDIWGASRNDGIVYGLPVDCNPILMYYNKALLEENNIPSPQELYENGEWNWDTFEDITGQLNESGNHGYMQESGHGAMLNWIWTNGGEFATEDAIVGDTDGKTMEAFEYVDRMIDEGNFTYAGTMPEGQGIEAMFMSNQVGFVSAGRWLTPMFLDTSIDFDYIPFPSNTDEQIETANIATAYMAVNSKSDHVEEAMKFISYYTSTDGQEVRLDGEGNAVPSVVGIDEIVLNQDRPEHGQYLLDARSVGRVIGLEFTSPGLSEDLEDIYELMMLGDIDAGDALEQATAKAKAAVE</sequence>
<gene>
    <name evidence="7" type="ORF">BleG1_3322</name>
</gene>
<reference evidence="7 8" key="1">
    <citation type="journal article" date="2014" name="Gene">
        <title>A comparative genomic analysis of the alkalitolerant soil bacterium Bacillus lehensis G1.</title>
        <authorList>
            <person name="Noor Y.M."/>
            <person name="Samsulrizal N.H."/>
            <person name="Jema'on N.A."/>
            <person name="Low K.O."/>
            <person name="Ramli A.N."/>
            <person name="Alias N.I."/>
            <person name="Damis S.I."/>
            <person name="Fuzi S.F."/>
            <person name="Isa M.N."/>
            <person name="Murad A.M."/>
            <person name="Raih M.F."/>
            <person name="Bakar F.D."/>
            <person name="Najimudin N."/>
            <person name="Mahadi N.M."/>
            <person name="Illias R.M."/>
        </authorList>
    </citation>
    <scope>NUCLEOTIDE SEQUENCE [LARGE SCALE GENOMIC DNA]</scope>
    <source>
        <strain evidence="7 8">G1</strain>
    </source>
</reference>
<keyword evidence="8" id="KW-1185">Reference proteome</keyword>
<dbReference type="STRING" id="1246626.BleG1_3322"/>
<feature type="chain" id="PRO_5039606186" evidence="6">
    <location>
        <begin position="20"/>
        <end position="425"/>
    </location>
</feature>
<evidence type="ECO:0000256" key="2">
    <source>
        <dbReference type="ARBA" id="ARBA00022729"/>
    </source>
</evidence>
<keyword evidence="1" id="KW-1003">Cell membrane</keyword>
<dbReference type="PATRIC" id="fig|1246626.3.peg.3299"/>
<keyword evidence="4" id="KW-0564">Palmitate</keyword>
<accession>A0A060M702</accession>
<organism evidence="7 8">
    <name type="scientific">Shouchella lehensis G1</name>
    <dbReference type="NCBI Taxonomy" id="1246626"/>
    <lineage>
        <taxon>Bacteria</taxon>
        <taxon>Bacillati</taxon>
        <taxon>Bacillota</taxon>
        <taxon>Bacilli</taxon>
        <taxon>Bacillales</taxon>
        <taxon>Bacillaceae</taxon>
        <taxon>Shouchella</taxon>
    </lineage>
</organism>
<evidence type="ECO:0000256" key="1">
    <source>
        <dbReference type="ARBA" id="ARBA00022475"/>
    </source>
</evidence>
<dbReference type="Proteomes" id="UP000027142">
    <property type="component" value="Chromosome"/>
</dbReference>
<evidence type="ECO:0000256" key="5">
    <source>
        <dbReference type="ARBA" id="ARBA00023288"/>
    </source>
</evidence>
<keyword evidence="5" id="KW-0449">Lipoprotein</keyword>
<dbReference type="InterPro" id="IPR006059">
    <property type="entry name" value="SBP"/>
</dbReference>
<name>A0A060M702_9BACI</name>
<proteinExistence type="predicted"/>
<dbReference type="eggNOG" id="COG1653">
    <property type="taxonomic scope" value="Bacteria"/>
</dbReference>
<dbReference type="SUPFAM" id="SSF53850">
    <property type="entry name" value="Periplasmic binding protein-like II"/>
    <property type="match status" value="1"/>
</dbReference>
<dbReference type="PANTHER" id="PTHR43649:SF33">
    <property type="entry name" value="POLYGALACTURONAN_RHAMNOGALACTURONAN-BINDING PROTEIN YTCQ"/>
    <property type="match status" value="1"/>
</dbReference>
<evidence type="ECO:0000256" key="4">
    <source>
        <dbReference type="ARBA" id="ARBA00023139"/>
    </source>
</evidence>
<dbReference type="OrthoDB" id="9782846at2"/>
<feature type="signal peptide" evidence="6">
    <location>
        <begin position="1"/>
        <end position="19"/>
    </location>
</feature>
<evidence type="ECO:0000256" key="3">
    <source>
        <dbReference type="ARBA" id="ARBA00023136"/>
    </source>
</evidence>
<keyword evidence="3" id="KW-0472">Membrane</keyword>
<dbReference type="InterPro" id="IPR050490">
    <property type="entry name" value="Bact_solute-bd_prot1"/>
</dbReference>
<dbReference type="AlphaFoldDB" id="A0A060M702"/>
<dbReference type="CDD" id="cd13585">
    <property type="entry name" value="PBP2_TMBP_like"/>
    <property type="match status" value="1"/>
</dbReference>
<dbReference type="Pfam" id="PF01547">
    <property type="entry name" value="SBP_bac_1"/>
    <property type="match status" value="1"/>
</dbReference>
<keyword evidence="2 6" id="KW-0732">Signal</keyword>
<dbReference type="RefSeq" id="WP_038483277.1">
    <property type="nucleotide sequence ID" value="NZ_CP003923.1"/>
</dbReference>
<evidence type="ECO:0000256" key="6">
    <source>
        <dbReference type="SAM" id="SignalP"/>
    </source>
</evidence>